<evidence type="ECO:0000313" key="1">
    <source>
        <dbReference type="EMBL" id="CAK1544206.1"/>
    </source>
</evidence>
<evidence type="ECO:0000313" key="2">
    <source>
        <dbReference type="Proteomes" id="UP001497472"/>
    </source>
</evidence>
<dbReference type="EMBL" id="CAVLEF010000005">
    <property type="protein sequence ID" value="CAK1544206.1"/>
    <property type="molecule type" value="Genomic_DNA"/>
</dbReference>
<sequence>MRRLEKIYCREGLETDVNFVIPTNLSIPRQSNYIDDDVCWLKGKTQSSERSFRPNAPLKGSQIQPGVVKVFLLGASQCFLCHRSLAISNGIETFNQFKKCGGVH</sequence>
<gene>
    <name evidence="1" type="ORF">LNINA_LOCUS3973</name>
</gene>
<protein>
    <submittedName>
        <fullName evidence="1">Uncharacterized protein</fullName>
    </submittedName>
</protein>
<proteinExistence type="predicted"/>
<accession>A0AAV1J459</accession>
<reference evidence="1 2" key="1">
    <citation type="submission" date="2023-11" db="EMBL/GenBank/DDBJ databases">
        <authorList>
            <person name="Okamura Y."/>
        </authorList>
    </citation>
    <scope>NUCLEOTIDE SEQUENCE [LARGE SCALE GENOMIC DNA]</scope>
</reference>
<dbReference type="Proteomes" id="UP001497472">
    <property type="component" value="Unassembled WGS sequence"/>
</dbReference>
<comment type="caution">
    <text evidence="1">The sequence shown here is derived from an EMBL/GenBank/DDBJ whole genome shotgun (WGS) entry which is preliminary data.</text>
</comment>
<organism evidence="1 2">
    <name type="scientific">Leptosia nina</name>
    <dbReference type="NCBI Taxonomy" id="320188"/>
    <lineage>
        <taxon>Eukaryota</taxon>
        <taxon>Metazoa</taxon>
        <taxon>Ecdysozoa</taxon>
        <taxon>Arthropoda</taxon>
        <taxon>Hexapoda</taxon>
        <taxon>Insecta</taxon>
        <taxon>Pterygota</taxon>
        <taxon>Neoptera</taxon>
        <taxon>Endopterygota</taxon>
        <taxon>Lepidoptera</taxon>
        <taxon>Glossata</taxon>
        <taxon>Ditrysia</taxon>
        <taxon>Papilionoidea</taxon>
        <taxon>Pieridae</taxon>
        <taxon>Pierinae</taxon>
        <taxon>Leptosia</taxon>
    </lineage>
</organism>
<dbReference type="AlphaFoldDB" id="A0AAV1J459"/>
<name>A0AAV1J459_9NEOP</name>
<keyword evidence="2" id="KW-1185">Reference proteome</keyword>